<comment type="caution">
    <text evidence="10">The sequence shown here is derived from an EMBL/GenBank/DDBJ whole genome shotgun (WGS) entry which is preliminary data.</text>
</comment>
<dbReference type="SMART" id="SM00729">
    <property type="entry name" value="Elp3"/>
    <property type="match status" value="1"/>
</dbReference>
<dbReference type="OrthoDB" id="9801424at2"/>
<dbReference type="CDD" id="cd01335">
    <property type="entry name" value="Radical_SAM"/>
    <property type="match status" value="1"/>
</dbReference>
<proteinExistence type="predicted"/>
<dbReference type="Gene3D" id="3.40.50.280">
    <property type="entry name" value="Cobalamin-binding domain"/>
    <property type="match status" value="1"/>
</dbReference>
<keyword evidence="4" id="KW-0949">S-adenosyl-L-methionine</keyword>
<dbReference type="SUPFAM" id="SSF102114">
    <property type="entry name" value="Radical SAM enzymes"/>
    <property type="match status" value="1"/>
</dbReference>
<evidence type="ECO:0000256" key="7">
    <source>
        <dbReference type="ARBA" id="ARBA00023014"/>
    </source>
</evidence>
<dbReference type="PROSITE" id="PS51918">
    <property type="entry name" value="RADICAL_SAM"/>
    <property type="match status" value="1"/>
</dbReference>
<dbReference type="GO" id="GO:0031419">
    <property type="term" value="F:cobalamin binding"/>
    <property type="evidence" value="ECO:0007669"/>
    <property type="project" value="InterPro"/>
</dbReference>
<dbReference type="InterPro" id="IPR006158">
    <property type="entry name" value="Cobalamin-bd"/>
</dbReference>
<evidence type="ECO:0000256" key="1">
    <source>
        <dbReference type="ARBA" id="ARBA00001966"/>
    </source>
</evidence>
<dbReference type="SFLD" id="SFLDG01123">
    <property type="entry name" value="methyltransferase_(Class_B)"/>
    <property type="match status" value="1"/>
</dbReference>
<dbReference type="PANTHER" id="PTHR43409">
    <property type="entry name" value="ANAEROBIC MAGNESIUM-PROTOPORPHYRIN IX MONOMETHYL ESTER CYCLASE-RELATED"/>
    <property type="match status" value="1"/>
</dbReference>
<dbReference type="AlphaFoldDB" id="A0A1E2UUN4"/>
<keyword evidence="3" id="KW-0808">Transferase</keyword>
<keyword evidence="2" id="KW-0489">Methyltransferase</keyword>
<keyword evidence="5" id="KW-0479">Metal-binding</keyword>
<organism evidence="10 11">
    <name type="scientific">Candidatus Thiodiazotropha endoloripes</name>
    <dbReference type="NCBI Taxonomy" id="1818881"/>
    <lineage>
        <taxon>Bacteria</taxon>
        <taxon>Pseudomonadati</taxon>
        <taxon>Pseudomonadota</taxon>
        <taxon>Gammaproteobacteria</taxon>
        <taxon>Chromatiales</taxon>
        <taxon>Sedimenticolaceae</taxon>
        <taxon>Candidatus Thiodiazotropha</taxon>
    </lineage>
</organism>
<evidence type="ECO:0000256" key="4">
    <source>
        <dbReference type="ARBA" id="ARBA00022691"/>
    </source>
</evidence>
<evidence type="ECO:0000256" key="6">
    <source>
        <dbReference type="ARBA" id="ARBA00023004"/>
    </source>
</evidence>
<dbReference type="SFLD" id="SFLDG01082">
    <property type="entry name" value="B12-binding_domain_containing"/>
    <property type="match status" value="1"/>
</dbReference>
<evidence type="ECO:0000256" key="5">
    <source>
        <dbReference type="ARBA" id="ARBA00022723"/>
    </source>
</evidence>
<dbReference type="Pfam" id="PF02310">
    <property type="entry name" value="B12-binding"/>
    <property type="match status" value="1"/>
</dbReference>
<dbReference type="STRING" id="1818881.A3196_16085"/>
<sequence length="486" mass="55554">MSNRKITFINPPYDSIAKGYEFVKEITNNSPSLGLMYLAAEVREHGYEPEIIESNIMNLTIEGVVERVVESAPAYVGITLFTVGVWNTAEIAKSIKQKLPETVIVIGGPHVSSMGRETMERFSQFDYAVTGEGEKTLMDLLRAIEGEGKLTEVPELIYRDGPFINQTQGRAINRDLDYLPMPAWDLLPDFPQAYKPAIYDYPRGPVATIAASRGCPFHCKFCDTSTFGDRVRYYSPAKVVEMMRHLKQTYGIRHVMFVDDLFLASRKRASEFCKILIEEGLNMTWSCTSRVDTVHEDVLALMKQAGCWEISFGLESGSQEMLEKMVKSAKVKDSERAVKMTAAAGIRTKGLFMLGYPGETVDSIEETKQFVRNIPMTIMNLTKFTPYPGSPIYYDLYGSNIRDDHWEKMNGMNFLWSPEGISIDELDKHYREMLVSFYRRPSISWHYTWLSLLYPQHMVRLIKFGAHFAKYKVTNLIRKPALENER</sequence>
<dbReference type="InterPro" id="IPR058240">
    <property type="entry name" value="rSAM_sf"/>
</dbReference>
<dbReference type="Proteomes" id="UP000094849">
    <property type="component" value="Unassembled WGS sequence"/>
</dbReference>
<dbReference type="InterPro" id="IPR006638">
    <property type="entry name" value="Elp3/MiaA/NifB-like_rSAM"/>
</dbReference>
<dbReference type="GO" id="GO:0003824">
    <property type="term" value="F:catalytic activity"/>
    <property type="evidence" value="ECO:0007669"/>
    <property type="project" value="InterPro"/>
</dbReference>
<evidence type="ECO:0000256" key="2">
    <source>
        <dbReference type="ARBA" id="ARBA00022603"/>
    </source>
</evidence>
<dbReference type="Gene3D" id="3.80.30.20">
    <property type="entry name" value="tm_1862 like domain"/>
    <property type="match status" value="1"/>
</dbReference>
<dbReference type="InterPro" id="IPR007197">
    <property type="entry name" value="rSAM"/>
</dbReference>
<dbReference type="PROSITE" id="PS51332">
    <property type="entry name" value="B12_BINDING"/>
    <property type="match status" value="1"/>
</dbReference>
<evidence type="ECO:0000256" key="3">
    <source>
        <dbReference type="ARBA" id="ARBA00022679"/>
    </source>
</evidence>
<dbReference type="EMBL" id="LVJZ01000003">
    <property type="protein sequence ID" value="ODB98144.1"/>
    <property type="molecule type" value="Genomic_DNA"/>
</dbReference>
<protein>
    <submittedName>
        <fullName evidence="10">Cobalamin-binding protein</fullName>
    </submittedName>
</protein>
<dbReference type="InterPro" id="IPR034466">
    <property type="entry name" value="Methyltransferase_Class_B"/>
</dbReference>
<keyword evidence="6" id="KW-0408">Iron</keyword>
<dbReference type="GO" id="GO:0051539">
    <property type="term" value="F:4 iron, 4 sulfur cluster binding"/>
    <property type="evidence" value="ECO:0007669"/>
    <property type="project" value="UniProtKB-KW"/>
</dbReference>
<gene>
    <name evidence="10" type="ORF">A3196_16085</name>
</gene>
<feature type="domain" description="B12-binding" evidence="8">
    <location>
        <begin position="18"/>
        <end position="151"/>
    </location>
</feature>
<dbReference type="InterPro" id="IPR023404">
    <property type="entry name" value="rSAM_horseshoe"/>
</dbReference>
<dbReference type="RefSeq" id="WP_069006681.1">
    <property type="nucleotide sequence ID" value="NZ_LVJW01000003.1"/>
</dbReference>
<dbReference type="InterPro" id="IPR051198">
    <property type="entry name" value="BchE-like"/>
</dbReference>
<evidence type="ECO:0000259" key="8">
    <source>
        <dbReference type="PROSITE" id="PS51332"/>
    </source>
</evidence>
<name>A0A1E2UUN4_9GAMM</name>
<comment type="cofactor">
    <cofactor evidence="1">
        <name>[4Fe-4S] cluster</name>
        <dbReference type="ChEBI" id="CHEBI:49883"/>
    </cofactor>
</comment>
<dbReference type="SUPFAM" id="SSF52242">
    <property type="entry name" value="Cobalamin (vitamin B12)-binding domain"/>
    <property type="match status" value="1"/>
</dbReference>
<accession>A0A1E2UUN4</accession>
<evidence type="ECO:0000313" key="10">
    <source>
        <dbReference type="EMBL" id="ODB98144.1"/>
    </source>
</evidence>
<dbReference type="Pfam" id="PF04055">
    <property type="entry name" value="Radical_SAM"/>
    <property type="match status" value="1"/>
</dbReference>
<evidence type="ECO:0000259" key="9">
    <source>
        <dbReference type="PROSITE" id="PS51918"/>
    </source>
</evidence>
<feature type="domain" description="Radical SAM core" evidence="9">
    <location>
        <begin position="201"/>
        <end position="419"/>
    </location>
</feature>
<reference evidence="10 11" key="1">
    <citation type="submission" date="2016-03" db="EMBL/GenBank/DDBJ databases">
        <title>Chemosynthetic sulphur-oxidizing symbionts of marine invertebrate animals are capable of nitrogen fixation.</title>
        <authorList>
            <person name="Petersen J.M."/>
            <person name="Kemper A."/>
            <person name="Gruber-Vodicka H."/>
            <person name="Cardini U."/>
            <person name="Geest Mvander."/>
            <person name="Kleiner M."/>
            <person name="Bulgheresi S."/>
            <person name="Fussmann M."/>
            <person name="Herbold C."/>
            <person name="Seah B.K.B."/>
            <person name="Antony C.Paul."/>
            <person name="Liu D."/>
            <person name="Belitz A."/>
            <person name="Weber M."/>
        </authorList>
    </citation>
    <scope>NUCLEOTIDE SEQUENCE [LARGE SCALE GENOMIC DNA]</scope>
    <source>
        <strain evidence="10">G_D</strain>
    </source>
</reference>
<dbReference type="InterPro" id="IPR036724">
    <property type="entry name" value="Cobalamin-bd_sf"/>
</dbReference>
<evidence type="ECO:0000313" key="11">
    <source>
        <dbReference type="Proteomes" id="UP000094849"/>
    </source>
</evidence>
<keyword evidence="7" id="KW-0411">Iron-sulfur</keyword>
<dbReference type="GO" id="GO:0046872">
    <property type="term" value="F:metal ion binding"/>
    <property type="evidence" value="ECO:0007669"/>
    <property type="project" value="UniProtKB-KW"/>
</dbReference>
<dbReference type="SFLD" id="SFLDS00029">
    <property type="entry name" value="Radical_SAM"/>
    <property type="match status" value="1"/>
</dbReference>
<dbReference type="CDD" id="cd02068">
    <property type="entry name" value="radical_SAM_B12_BD"/>
    <property type="match status" value="1"/>
</dbReference>
<dbReference type="PANTHER" id="PTHR43409:SF7">
    <property type="entry name" value="BLL1977 PROTEIN"/>
    <property type="match status" value="1"/>
</dbReference>
<keyword evidence="11" id="KW-1185">Reference proteome</keyword>